<dbReference type="Proteomes" id="UP000317036">
    <property type="component" value="Unassembled WGS sequence"/>
</dbReference>
<dbReference type="PANTHER" id="PTHR43312">
    <property type="entry name" value="D-THREO-ALDOSE 1-DEHYDROGENASE"/>
    <property type="match status" value="1"/>
</dbReference>
<proteinExistence type="predicted"/>
<dbReference type="PANTHER" id="PTHR43312:SF1">
    <property type="entry name" value="NADP-DEPENDENT OXIDOREDUCTASE DOMAIN-CONTAINING PROTEIN"/>
    <property type="match status" value="1"/>
</dbReference>
<dbReference type="RefSeq" id="WP_144850505.1">
    <property type="nucleotide sequence ID" value="NZ_VNJI01000028.1"/>
</dbReference>
<evidence type="ECO:0000259" key="1">
    <source>
        <dbReference type="Pfam" id="PF00248"/>
    </source>
</evidence>
<dbReference type="InterPro" id="IPR036812">
    <property type="entry name" value="NAD(P)_OxRdtase_dom_sf"/>
</dbReference>
<dbReference type="CDD" id="cd19097">
    <property type="entry name" value="AKR_unchar"/>
    <property type="match status" value="1"/>
</dbReference>
<name>A0A559K7E3_9BACL</name>
<dbReference type="InterPro" id="IPR053135">
    <property type="entry name" value="AKR2_Oxidoreductase"/>
</dbReference>
<feature type="domain" description="NADP-dependent oxidoreductase" evidence="1">
    <location>
        <begin position="14"/>
        <end position="299"/>
    </location>
</feature>
<dbReference type="Gene3D" id="3.20.20.100">
    <property type="entry name" value="NADP-dependent oxidoreductase domain"/>
    <property type="match status" value="1"/>
</dbReference>
<dbReference type="AlphaFoldDB" id="A0A559K7E3"/>
<keyword evidence="3" id="KW-1185">Reference proteome</keyword>
<dbReference type="OrthoDB" id="9773828at2"/>
<accession>A0A559K7E3</accession>
<evidence type="ECO:0000313" key="3">
    <source>
        <dbReference type="Proteomes" id="UP000317036"/>
    </source>
</evidence>
<dbReference type="SUPFAM" id="SSF51430">
    <property type="entry name" value="NAD(P)-linked oxidoreductase"/>
    <property type="match status" value="1"/>
</dbReference>
<evidence type="ECO:0000313" key="2">
    <source>
        <dbReference type="EMBL" id="TVY08048.1"/>
    </source>
</evidence>
<sequence>MGVNNPKPNACFSPITLGTVQLGIPYGIANRSGQPDELRSRKILDAAVEGGITSFDTAPTYGSSEQILGQYFSEFDSAPFIITKWGLHHGNSRLTEAELREQLDDMLKEREDRLKRCPIPALLLHTPLMLKEYGAEITRLLRERVQEGRIGKVGVSLGVHVDRELDELREIIEDDLYSIVQIPLNVWDQRLIRDGALKTLQSSGKLVLARSAYLQGLLLMDTQTLPRHLAEAAPWLAELHRLAEQEGLTVAEFCFSYVRFTTGVTSVLIGAETEEQVRENLQLLQVGPLREQTRERIQRVFADVPEELITPALWKA</sequence>
<gene>
    <name evidence="2" type="ORF">FPZ49_20840</name>
</gene>
<comment type="caution">
    <text evidence="2">The sequence shown here is derived from an EMBL/GenBank/DDBJ whole genome shotgun (WGS) entry which is preliminary data.</text>
</comment>
<organism evidence="2 3">
    <name type="scientific">Paenibacillus cremeus</name>
    <dbReference type="NCBI Taxonomy" id="2163881"/>
    <lineage>
        <taxon>Bacteria</taxon>
        <taxon>Bacillati</taxon>
        <taxon>Bacillota</taxon>
        <taxon>Bacilli</taxon>
        <taxon>Bacillales</taxon>
        <taxon>Paenibacillaceae</taxon>
        <taxon>Paenibacillus</taxon>
    </lineage>
</organism>
<dbReference type="Pfam" id="PF00248">
    <property type="entry name" value="Aldo_ket_red"/>
    <property type="match status" value="1"/>
</dbReference>
<reference evidence="2 3" key="1">
    <citation type="submission" date="2019-07" db="EMBL/GenBank/DDBJ databases">
        <authorList>
            <person name="Kim J."/>
        </authorList>
    </citation>
    <scope>NUCLEOTIDE SEQUENCE [LARGE SCALE GENOMIC DNA]</scope>
    <source>
        <strain evidence="2 3">JC52</strain>
    </source>
</reference>
<protein>
    <submittedName>
        <fullName evidence="2">Aldo/keto reductase</fullName>
    </submittedName>
</protein>
<dbReference type="InterPro" id="IPR023210">
    <property type="entry name" value="NADP_OxRdtase_dom"/>
</dbReference>
<dbReference type="EMBL" id="VNJI01000028">
    <property type="protein sequence ID" value="TVY08048.1"/>
    <property type="molecule type" value="Genomic_DNA"/>
</dbReference>